<keyword evidence="1" id="KW-0328">Glycosyltransferase</keyword>
<dbReference type="Gene3D" id="3.90.550.10">
    <property type="entry name" value="Spore Coat Polysaccharide Biosynthesis Protein SpsA, Chain A"/>
    <property type="match status" value="1"/>
</dbReference>
<evidence type="ECO:0000259" key="3">
    <source>
        <dbReference type="Pfam" id="PF00535"/>
    </source>
</evidence>
<proteinExistence type="predicted"/>
<gene>
    <name evidence="4" type="ORF">DWW02_04590</name>
</gene>
<dbReference type="SUPFAM" id="SSF53448">
    <property type="entry name" value="Nucleotide-diphospho-sugar transferases"/>
    <property type="match status" value="1"/>
</dbReference>
<dbReference type="CDD" id="cd00761">
    <property type="entry name" value="Glyco_tranf_GTA_type"/>
    <property type="match status" value="1"/>
</dbReference>
<feature type="domain" description="Glycosyltransferase 2-like" evidence="3">
    <location>
        <begin position="7"/>
        <end position="179"/>
    </location>
</feature>
<evidence type="ECO:0000313" key="5">
    <source>
        <dbReference type="Proteomes" id="UP000284543"/>
    </source>
</evidence>
<dbReference type="GO" id="GO:0016757">
    <property type="term" value="F:glycosyltransferase activity"/>
    <property type="evidence" value="ECO:0007669"/>
    <property type="project" value="UniProtKB-KW"/>
</dbReference>
<accession>A0A412ZFP2</accession>
<reference evidence="4 5" key="1">
    <citation type="submission" date="2018-08" db="EMBL/GenBank/DDBJ databases">
        <title>A genome reference for cultivated species of the human gut microbiota.</title>
        <authorList>
            <person name="Zou Y."/>
            <person name="Xue W."/>
            <person name="Luo G."/>
        </authorList>
    </citation>
    <scope>NUCLEOTIDE SEQUENCE [LARGE SCALE GENOMIC DNA]</scope>
    <source>
        <strain evidence="4 5">AF14-18</strain>
    </source>
</reference>
<dbReference type="PANTHER" id="PTHR22916">
    <property type="entry name" value="GLYCOSYLTRANSFERASE"/>
    <property type="match status" value="1"/>
</dbReference>
<keyword evidence="2 4" id="KW-0808">Transferase</keyword>
<evidence type="ECO:0000256" key="1">
    <source>
        <dbReference type="ARBA" id="ARBA00022676"/>
    </source>
</evidence>
<dbReference type="Proteomes" id="UP000284543">
    <property type="component" value="Unassembled WGS sequence"/>
</dbReference>
<name>A0A412ZFP2_9FIRM</name>
<dbReference type="AlphaFoldDB" id="A0A412ZFP2"/>
<dbReference type="InterPro" id="IPR029044">
    <property type="entry name" value="Nucleotide-diphossugar_trans"/>
</dbReference>
<evidence type="ECO:0000313" key="4">
    <source>
        <dbReference type="EMBL" id="RGV79005.1"/>
    </source>
</evidence>
<organism evidence="4 5">
    <name type="scientific">Enterocloster bolteae</name>
    <dbReference type="NCBI Taxonomy" id="208479"/>
    <lineage>
        <taxon>Bacteria</taxon>
        <taxon>Bacillati</taxon>
        <taxon>Bacillota</taxon>
        <taxon>Clostridia</taxon>
        <taxon>Lachnospirales</taxon>
        <taxon>Lachnospiraceae</taxon>
        <taxon>Enterocloster</taxon>
    </lineage>
</organism>
<comment type="caution">
    <text evidence="4">The sequence shown here is derived from an EMBL/GenBank/DDBJ whole genome shotgun (WGS) entry which is preliminary data.</text>
</comment>
<dbReference type="PANTHER" id="PTHR22916:SF51">
    <property type="entry name" value="GLYCOSYLTRANSFERASE EPSH-RELATED"/>
    <property type="match status" value="1"/>
</dbReference>
<evidence type="ECO:0000256" key="2">
    <source>
        <dbReference type="ARBA" id="ARBA00022679"/>
    </source>
</evidence>
<dbReference type="InterPro" id="IPR001173">
    <property type="entry name" value="Glyco_trans_2-like"/>
</dbReference>
<dbReference type="RefSeq" id="WP_117626114.1">
    <property type="nucleotide sequence ID" value="NZ_CAUHGS010000001.1"/>
</dbReference>
<dbReference type="Gene3D" id="3.40.50.720">
    <property type="entry name" value="NAD(P)-binding Rossmann-like Domain"/>
    <property type="match status" value="1"/>
</dbReference>
<sequence length="397" mass="46264">MNKPLVSIIVSVYNVYKYIDKCLNSISKQQYKNIEVIVINDGSTDGSANVCDYYDGTDKRFRVIHQKNQGRVLARSRGVKEAKGEYIGFVDGDDWIDYGMYEYLMDIALKNDMDLVTSGYIRENGDSCCIVEEPLIEKVYRSAEEKKYIMTNFLFNENTQKRGMIKSQCTKIYRSNILKNIINRIPVKMRIGEDCLLNIIYMLEAKSIYISKKAYYHYRIHSESTVHSICEDYLNQVNILYSEMKAVFKDLENHEVLLRQLDKMIVSLAINGLNYKIGLSGSTYIPWYTFDIKGLDGKRIVLYGAGAVGKDYFFQIQRQTNIELVLWVDQKYQEMNINNYTIDDVTMLLNTKFDQVLVAVKYECLAKKIIDDLCENYSVPRSCIIWKYPKEIYVLDE</sequence>
<dbReference type="Pfam" id="PF00535">
    <property type="entry name" value="Glycos_transf_2"/>
    <property type="match status" value="1"/>
</dbReference>
<dbReference type="EMBL" id="QRZM01000001">
    <property type="protein sequence ID" value="RGV79005.1"/>
    <property type="molecule type" value="Genomic_DNA"/>
</dbReference>
<protein>
    <submittedName>
        <fullName evidence="4">Glycosyltransferase</fullName>
    </submittedName>
</protein>